<keyword evidence="1" id="KW-1133">Transmembrane helix</keyword>
<protein>
    <submittedName>
        <fullName evidence="2">Uncharacterized protein</fullName>
    </submittedName>
</protein>
<keyword evidence="1" id="KW-0812">Transmembrane</keyword>
<dbReference type="EMBL" id="BJXH01000003">
    <property type="protein sequence ID" value="GEM67131.1"/>
    <property type="molecule type" value="Genomic_DNA"/>
</dbReference>
<evidence type="ECO:0000313" key="2">
    <source>
        <dbReference type="EMBL" id="GEM67131.1"/>
    </source>
</evidence>
<organism evidence="2 3">
    <name type="scientific">Sphingobacterium mizutaii NBRC 14946 = DSM 11724</name>
    <dbReference type="NCBI Taxonomy" id="1220576"/>
    <lineage>
        <taxon>Bacteria</taxon>
        <taxon>Pseudomonadati</taxon>
        <taxon>Bacteroidota</taxon>
        <taxon>Sphingobacteriia</taxon>
        <taxon>Sphingobacteriales</taxon>
        <taxon>Sphingobacteriaceae</taxon>
        <taxon>Sphingobacterium</taxon>
    </lineage>
</organism>
<comment type="caution">
    <text evidence="2">The sequence shown here is derived from an EMBL/GenBank/DDBJ whole genome shotgun (WGS) entry which is preliminary data.</text>
</comment>
<dbReference type="Proteomes" id="UP000321676">
    <property type="component" value="Unassembled WGS sequence"/>
</dbReference>
<feature type="transmembrane region" description="Helical" evidence="1">
    <location>
        <begin position="12"/>
        <end position="31"/>
    </location>
</feature>
<keyword evidence="1" id="KW-0472">Membrane</keyword>
<evidence type="ECO:0000313" key="3">
    <source>
        <dbReference type="Proteomes" id="UP000321676"/>
    </source>
</evidence>
<keyword evidence="3" id="KW-1185">Reference proteome</keyword>
<sequence length="207" mass="23136">MYFNMKKITKMLIGFYAGTVTVAFLMLLYSFKSLNENFDEITVKRINIVDDNGINRMIISNQERMEPPILFGKKYKRALNPAGIIFYNEKGDECGGIAISKNPETNTYALAFDYDNADAIGFLTQQNNKTNTYKSGIVINDKDLSGKIGGNTNRINLMTENGNSSLIINGPDEKPRIILSVDTLGNPMIKMMNSDGEIVKEIGPLRK</sequence>
<accession>A0ABQ0W2J5</accession>
<gene>
    <name evidence="2" type="ORF">SMI01S_07370</name>
</gene>
<reference evidence="2 3" key="1">
    <citation type="submission" date="2019-07" db="EMBL/GenBank/DDBJ databases">
        <title>Whole genome shotgun sequence of Sphingobacterium mizutaii NBRC 14946.</title>
        <authorList>
            <person name="Hosoyama A."/>
            <person name="Uohara A."/>
            <person name="Ohji S."/>
            <person name="Ichikawa N."/>
        </authorList>
    </citation>
    <scope>NUCLEOTIDE SEQUENCE [LARGE SCALE GENOMIC DNA]</scope>
    <source>
        <strain evidence="2 3">NBRC 14946</strain>
    </source>
</reference>
<evidence type="ECO:0000256" key="1">
    <source>
        <dbReference type="SAM" id="Phobius"/>
    </source>
</evidence>
<name>A0ABQ0W2J5_9SPHI</name>
<proteinExistence type="predicted"/>